<gene>
    <name evidence="2" type="ORF">CONPUDRAFT_134194</name>
</gene>
<dbReference type="KEGG" id="cput:CONPUDRAFT_134194"/>
<sequence length="250" mass="29112">MSNISQSRLRLANEQYFTQHPNGKGLICTVCKSTRKGPLHFFDLKAAIAHERKSSEHKRRLKEAESWKHDWEPAPLTSEGLRHKERFTYVDQVHDLVPFWQRGIDAAKRGEVLRLEDFLEKMEANGGWHTADDVWDLLEPSKPAHEEVDEAALWGPSPAPWEREFSDVQRPITQSSFSRRDSSLSASPRNIKRSLRQPRRPEDDHAFVEKVARHEAADQKRRERMHTFFDMPTNQKVQKIQEMIQALSTA</sequence>
<evidence type="ECO:0000313" key="3">
    <source>
        <dbReference type="Proteomes" id="UP000053558"/>
    </source>
</evidence>
<organism evidence="2 3">
    <name type="scientific">Coniophora puteana (strain RWD-64-598)</name>
    <name type="common">Brown rot fungus</name>
    <dbReference type="NCBI Taxonomy" id="741705"/>
    <lineage>
        <taxon>Eukaryota</taxon>
        <taxon>Fungi</taxon>
        <taxon>Dikarya</taxon>
        <taxon>Basidiomycota</taxon>
        <taxon>Agaricomycotina</taxon>
        <taxon>Agaricomycetes</taxon>
        <taxon>Agaricomycetidae</taxon>
        <taxon>Boletales</taxon>
        <taxon>Coniophorineae</taxon>
        <taxon>Coniophoraceae</taxon>
        <taxon>Coniophora</taxon>
    </lineage>
</organism>
<evidence type="ECO:0000313" key="2">
    <source>
        <dbReference type="EMBL" id="EIW86849.1"/>
    </source>
</evidence>
<dbReference type="EMBL" id="JH711573">
    <property type="protein sequence ID" value="EIW86849.1"/>
    <property type="molecule type" value="Genomic_DNA"/>
</dbReference>
<name>A0A5M3N603_CONPW</name>
<dbReference type="OrthoDB" id="10251155at2759"/>
<protein>
    <submittedName>
        <fullName evidence="2">Uncharacterized protein</fullName>
    </submittedName>
</protein>
<accession>A0A5M3N603</accession>
<dbReference type="AlphaFoldDB" id="A0A5M3N603"/>
<proteinExistence type="predicted"/>
<comment type="caution">
    <text evidence="2">The sequence shown here is derived from an EMBL/GenBank/DDBJ whole genome shotgun (WGS) entry which is preliminary data.</text>
</comment>
<keyword evidence="3" id="KW-1185">Reference proteome</keyword>
<feature type="region of interest" description="Disordered" evidence="1">
    <location>
        <begin position="170"/>
        <end position="205"/>
    </location>
</feature>
<reference evidence="3" key="1">
    <citation type="journal article" date="2012" name="Science">
        <title>The Paleozoic origin of enzymatic lignin decomposition reconstructed from 31 fungal genomes.</title>
        <authorList>
            <person name="Floudas D."/>
            <person name="Binder M."/>
            <person name="Riley R."/>
            <person name="Barry K."/>
            <person name="Blanchette R.A."/>
            <person name="Henrissat B."/>
            <person name="Martinez A.T."/>
            <person name="Otillar R."/>
            <person name="Spatafora J.W."/>
            <person name="Yadav J.S."/>
            <person name="Aerts A."/>
            <person name="Benoit I."/>
            <person name="Boyd A."/>
            <person name="Carlson A."/>
            <person name="Copeland A."/>
            <person name="Coutinho P.M."/>
            <person name="de Vries R.P."/>
            <person name="Ferreira P."/>
            <person name="Findley K."/>
            <person name="Foster B."/>
            <person name="Gaskell J."/>
            <person name="Glotzer D."/>
            <person name="Gorecki P."/>
            <person name="Heitman J."/>
            <person name="Hesse C."/>
            <person name="Hori C."/>
            <person name="Igarashi K."/>
            <person name="Jurgens J.A."/>
            <person name="Kallen N."/>
            <person name="Kersten P."/>
            <person name="Kohler A."/>
            <person name="Kuees U."/>
            <person name="Kumar T.K.A."/>
            <person name="Kuo A."/>
            <person name="LaButti K."/>
            <person name="Larrondo L.F."/>
            <person name="Lindquist E."/>
            <person name="Ling A."/>
            <person name="Lombard V."/>
            <person name="Lucas S."/>
            <person name="Lundell T."/>
            <person name="Martin R."/>
            <person name="McLaughlin D.J."/>
            <person name="Morgenstern I."/>
            <person name="Morin E."/>
            <person name="Murat C."/>
            <person name="Nagy L.G."/>
            <person name="Nolan M."/>
            <person name="Ohm R.A."/>
            <person name="Patyshakuliyeva A."/>
            <person name="Rokas A."/>
            <person name="Ruiz-Duenas F.J."/>
            <person name="Sabat G."/>
            <person name="Salamov A."/>
            <person name="Samejima M."/>
            <person name="Schmutz J."/>
            <person name="Slot J.C."/>
            <person name="St John F."/>
            <person name="Stenlid J."/>
            <person name="Sun H."/>
            <person name="Sun S."/>
            <person name="Syed K."/>
            <person name="Tsang A."/>
            <person name="Wiebenga A."/>
            <person name="Young D."/>
            <person name="Pisabarro A."/>
            <person name="Eastwood D.C."/>
            <person name="Martin F."/>
            <person name="Cullen D."/>
            <person name="Grigoriev I.V."/>
            <person name="Hibbett D.S."/>
        </authorList>
    </citation>
    <scope>NUCLEOTIDE SEQUENCE [LARGE SCALE GENOMIC DNA]</scope>
    <source>
        <strain evidence="3">RWD-64-598 SS2</strain>
    </source>
</reference>
<dbReference type="OMA" id="WIRGVEA"/>
<dbReference type="GeneID" id="19200576"/>
<evidence type="ECO:0000256" key="1">
    <source>
        <dbReference type="SAM" id="MobiDB-lite"/>
    </source>
</evidence>
<dbReference type="Proteomes" id="UP000053558">
    <property type="component" value="Unassembled WGS sequence"/>
</dbReference>
<dbReference type="RefSeq" id="XP_007763524.1">
    <property type="nucleotide sequence ID" value="XM_007765334.1"/>
</dbReference>